<sequence>VQNRAGQSDLYYTVFGLEGLVALQQDFPTGVRSYLQGFENGDGLDLVHLCCLARCWATLKQPAPDLFARINAAWDRNNIYHSFLAWGALQDLGHTPTAFSLRDASLAQTTPTTAAAVTLLRQMQSPVPGDAVQWLLDRADPDGGFRATTDAPMPDLLSTATALHALSGQKISLAHLKEPTLDFLDTLWTGKSFCGSWADDEPDCEYTYYALLAMGHLSLA</sequence>
<keyword evidence="1" id="KW-0677">Repeat</keyword>
<evidence type="ECO:0000259" key="2">
    <source>
        <dbReference type="Pfam" id="PF00432"/>
    </source>
</evidence>
<reference evidence="3" key="1">
    <citation type="submission" date="2018-05" db="EMBL/GenBank/DDBJ databases">
        <authorList>
            <person name="Lanie J.A."/>
            <person name="Ng W.-L."/>
            <person name="Kazmierczak K.M."/>
            <person name="Andrzejewski T.M."/>
            <person name="Davidsen T.M."/>
            <person name="Wayne K.J."/>
            <person name="Tettelin H."/>
            <person name="Glass J.I."/>
            <person name="Rusch D."/>
            <person name="Podicherti R."/>
            <person name="Tsui H.-C.T."/>
            <person name="Winkler M.E."/>
        </authorList>
    </citation>
    <scope>NUCLEOTIDE SEQUENCE</scope>
</reference>
<dbReference type="InterPro" id="IPR008930">
    <property type="entry name" value="Terpenoid_cyclase/PrenylTrfase"/>
</dbReference>
<accession>A0A381N824</accession>
<evidence type="ECO:0000256" key="1">
    <source>
        <dbReference type="ARBA" id="ARBA00022737"/>
    </source>
</evidence>
<dbReference type="AlphaFoldDB" id="A0A381N824"/>
<evidence type="ECO:0000313" key="3">
    <source>
        <dbReference type="EMBL" id="SUZ49828.1"/>
    </source>
</evidence>
<dbReference type="GO" id="GO:0003824">
    <property type="term" value="F:catalytic activity"/>
    <property type="evidence" value="ECO:0007669"/>
    <property type="project" value="InterPro"/>
</dbReference>
<feature type="domain" description="Prenyltransferase alpha-alpha toroid" evidence="2">
    <location>
        <begin position="96"/>
        <end position="214"/>
    </location>
</feature>
<dbReference type="EMBL" id="UINC01000137">
    <property type="protein sequence ID" value="SUZ49828.1"/>
    <property type="molecule type" value="Genomic_DNA"/>
</dbReference>
<feature type="non-terminal residue" evidence="3">
    <location>
        <position position="1"/>
    </location>
</feature>
<dbReference type="Pfam" id="PF00432">
    <property type="entry name" value="Prenyltrans"/>
    <property type="match status" value="1"/>
</dbReference>
<dbReference type="Gene3D" id="1.50.10.20">
    <property type="match status" value="1"/>
</dbReference>
<dbReference type="InterPro" id="IPR001330">
    <property type="entry name" value="Prenyltrans"/>
</dbReference>
<organism evidence="3">
    <name type="scientific">marine metagenome</name>
    <dbReference type="NCBI Taxonomy" id="408172"/>
    <lineage>
        <taxon>unclassified sequences</taxon>
        <taxon>metagenomes</taxon>
        <taxon>ecological metagenomes</taxon>
    </lineage>
</organism>
<dbReference type="SUPFAM" id="SSF48239">
    <property type="entry name" value="Terpenoid cyclases/Protein prenyltransferases"/>
    <property type="match status" value="2"/>
</dbReference>
<gene>
    <name evidence="3" type="ORF">METZ01_LOCUS2682</name>
</gene>
<protein>
    <recommendedName>
        <fullName evidence="2">Prenyltransferase alpha-alpha toroid domain-containing protein</fullName>
    </recommendedName>
</protein>
<proteinExistence type="predicted"/>
<name>A0A381N824_9ZZZZ</name>